<comment type="subcellular location">
    <subcellularLocation>
        <location evidence="1">Cell projection</location>
    </subcellularLocation>
</comment>
<evidence type="ECO:0000256" key="5">
    <source>
        <dbReference type="ARBA" id="ARBA00023295"/>
    </source>
</evidence>
<evidence type="ECO:0000259" key="7">
    <source>
        <dbReference type="PROSITE" id="PS50093"/>
    </source>
</evidence>
<dbReference type="Pfam" id="PF12768">
    <property type="entry name" value="Rax2"/>
    <property type="match status" value="1"/>
</dbReference>
<keyword evidence="6" id="KW-0119">Carbohydrate metabolism</keyword>
<reference evidence="9 10" key="1">
    <citation type="submission" date="2016-10" db="EMBL/GenBank/DDBJ databases">
        <authorList>
            <person name="de Groot N.N."/>
        </authorList>
    </citation>
    <scope>NUCLEOTIDE SEQUENCE [LARGE SCALE GENOMIC DNA]</scope>
    <source>
        <strain evidence="10">P4-7,KCTC 19426,CECT 7604</strain>
    </source>
</reference>
<dbReference type="InterPro" id="IPR022409">
    <property type="entry name" value="PKD/Chitinase_dom"/>
</dbReference>
<dbReference type="SUPFAM" id="SSF49899">
    <property type="entry name" value="Concanavalin A-like lectins/glucanases"/>
    <property type="match status" value="2"/>
</dbReference>
<dbReference type="InterPro" id="IPR001791">
    <property type="entry name" value="Laminin_G"/>
</dbReference>
<keyword evidence="3" id="KW-1015">Disulfide bond</keyword>
<feature type="domain" description="PKD" evidence="7">
    <location>
        <begin position="1273"/>
        <end position="1362"/>
    </location>
</feature>
<dbReference type="SMART" id="SM00560">
    <property type="entry name" value="LamGL"/>
    <property type="match status" value="2"/>
</dbReference>
<sequence length="1569" mass="161851">MERTSLGRRLRSVGAALTLLVGGIVVSVAAAAPAAADLSPVQQPSASLVTADSLPTTQVDGVVWQQVINGNTVYAAGSFANARPAGASPGVNTTPRANLLAYDLTTGNLISSFNPSLNAQARAITKSPDGSRIYVGGDFTTANGQTRSRIAAYSTADGSLISTFQPSFSGRVNAIVATNTTVYVGGDFTQVNGLWRIRLAAIRASDGAVLGWNPQADRVVNALTLTTDGTKLIAGGAFENINTSPAYGLAALDPTTGALLPWNATSLVRDAGPQAAILSLTASGTSVYGSGYVFGSGGNLEGAFKADGATGNIQWIEDCHGDTYGVAVLNSVVYTVNHAHYCQNIGGFFQSNPWSINMRHTLAFTDAVTGTIAHDTQGYPDWYGNPSPSLYNWFPDMTEGTVTGQSQAAWTVTGNSQYVVMGGEFPTVNASGQQGLARFALKSIAPNKQGPRLSGSSWTPTLTGLAAGTVRVAWPSNWDRDDLNLTYKVTRNGGATPVYTTVAAATYWNRPTLGFIDKGLTPGATYTYRIQAVDPDGNAQNSPIVSVQAPDSGTISAYANQVIADGAAPFWRLSETSGTSVIDYAGFNDGVGGTGLVRGTAGAIIGDSNTATTFDGTSASTVTTATAVPAPDTFTVEAWFKTTTTQGGKIIGYGNNNTGLSGSYDRHVYMDNAGHLFFGVYPGSVQTVSTSGTYNDGAWHQVVASLGAAGMTLYVDGVRAANRSDITTGQAYSGFWVVGGDNLGGWTNQPSSNYFNGAIDEVAIYPTQLSRQVVANHYTLSGRTVPGSTAPGDAYGSLVWNADPDLYWRLDDSNSVAADASPYNQPGYYLGGVTQQVAGGIHGTTDTAAAFDGSTGQVISNNTFTNPTTYSEELWFNTTTTSGGKLIGFGDSASGLSSNYDRHVWMQNDGTLVFGTWTGQTNTITTPSSYNDGHWHHMVATQSSDGMKLYVDGQLTGTNPQTAAQAYTGRWHLGGDTVWFGASSHYFAGKLDDAAIYSRALSSQDVLQHYQVGSGTVPNQLPVAAFTTQSTDLSLAADGTSSSDPDGSISSYSWNWGDNTAAGSGATANHVYAAAGTYTVTLTVTDNQGGTNSVSHNVTVTAANQLPTAAFTSTATNLSVAFDGSTSSDPDGSISSYSWNWGDNTAAGSGATPTHVYAAAGTYTVTLTVTDNRGGTNSVSHNVTVAAANQLPTAAFTSTATNLSVAFDGSTSSDPDGSISSYSWNWGDNTAAGSGATPTHVYAAAGTYTVTLTVTDNRGGTNSVSHNVTVAAANQLPTAAFTSTATNLSVAFDGSTSSDPDGTIASYAWNWGDNTAAGSGATPTHVYAAAGTYTVTLTVTDNQGGTNSVSHNVTVTAAATAVATDNFGRALTNTWGTADVGGAWSPTSNSSMSVAGGFGVIRLATAGTGPLATLNSVSARDVTGVVDVQMDKDATGGGVYANMVVRRVGTTDYRVKVRFVAGGSVQLITSRVVSNAETTLQTVNVAGLTYAVGDTLRLRFKVTGSGTTTLSARVWKVGTTEPAAFQINSTDTTAALQVAGAVGIQGYLSSTATNAPVTLKFDNFEVDPA</sequence>
<dbReference type="SUPFAM" id="SSF49299">
    <property type="entry name" value="PKD domain"/>
    <property type="match status" value="4"/>
</dbReference>
<dbReference type="PANTHER" id="PTHR46182:SF2">
    <property type="entry name" value="FI19480P1"/>
    <property type="match status" value="1"/>
</dbReference>
<keyword evidence="2" id="KW-0732">Signal</keyword>
<accession>A0A1H0IJ10</accession>
<feature type="domain" description="Fibronectin type-III" evidence="8">
    <location>
        <begin position="456"/>
        <end position="552"/>
    </location>
</feature>
<dbReference type="InterPro" id="IPR024982">
    <property type="entry name" value="Rax2-like_C"/>
</dbReference>
<evidence type="ECO:0000256" key="4">
    <source>
        <dbReference type="ARBA" id="ARBA00023273"/>
    </source>
</evidence>
<dbReference type="STRING" id="1090615.SAMN04515671_0526"/>
<dbReference type="InterPro" id="IPR006558">
    <property type="entry name" value="LamG-like"/>
</dbReference>
<dbReference type="InterPro" id="IPR029865">
    <property type="entry name" value="KIAA0319-like"/>
</dbReference>
<dbReference type="CDD" id="cd00063">
    <property type="entry name" value="FN3"/>
    <property type="match status" value="1"/>
</dbReference>
<feature type="domain" description="PKD" evidence="7">
    <location>
        <begin position="1103"/>
        <end position="1185"/>
    </location>
</feature>
<dbReference type="GO" id="GO:0042995">
    <property type="term" value="C:cell projection"/>
    <property type="evidence" value="ECO:0007669"/>
    <property type="project" value="UniProtKB-SubCell"/>
</dbReference>
<dbReference type="InterPro" id="IPR000601">
    <property type="entry name" value="PKD_dom"/>
</dbReference>
<keyword evidence="6" id="KW-0624">Polysaccharide degradation</keyword>
<dbReference type="InterPro" id="IPR013320">
    <property type="entry name" value="ConA-like_dom_sf"/>
</dbReference>
<dbReference type="Gene3D" id="2.60.40.10">
    <property type="entry name" value="Immunoglobulins"/>
    <property type="match status" value="5"/>
</dbReference>
<dbReference type="EMBL" id="LT629710">
    <property type="protein sequence ID" value="SDO31373.1"/>
    <property type="molecule type" value="Genomic_DNA"/>
</dbReference>
<dbReference type="PROSITE" id="PS50853">
    <property type="entry name" value="FN3"/>
    <property type="match status" value="1"/>
</dbReference>
<feature type="domain" description="PKD" evidence="7">
    <location>
        <begin position="1018"/>
        <end position="1102"/>
    </location>
</feature>
<evidence type="ECO:0000313" key="10">
    <source>
        <dbReference type="Proteomes" id="UP000198741"/>
    </source>
</evidence>
<evidence type="ECO:0000256" key="1">
    <source>
        <dbReference type="ARBA" id="ARBA00004316"/>
    </source>
</evidence>
<dbReference type="GO" id="GO:0016798">
    <property type="term" value="F:hydrolase activity, acting on glycosyl bonds"/>
    <property type="evidence" value="ECO:0007669"/>
    <property type="project" value="UniProtKB-KW"/>
</dbReference>
<evidence type="ECO:0000313" key="9">
    <source>
        <dbReference type="EMBL" id="SDO31373.1"/>
    </source>
</evidence>
<keyword evidence="10" id="KW-1185">Reference proteome</keyword>
<dbReference type="Proteomes" id="UP000198741">
    <property type="component" value="Chromosome I"/>
</dbReference>
<keyword evidence="5" id="KW-0326">Glycosidase</keyword>
<evidence type="ECO:0000256" key="2">
    <source>
        <dbReference type="ARBA" id="ARBA00022729"/>
    </source>
</evidence>
<keyword evidence="4" id="KW-0966">Cell projection</keyword>
<dbReference type="GO" id="GO:0031410">
    <property type="term" value="C:cytoplasmic vesicle"/>
    <property type="evidence" value="ECO:0007669"/>
    <property type="project" value="TreeGrafter"/>
</dbReference>
<protein>
    <submittedName>
        <fullName evidence="9">PKD repeat-containing protein</fullName>
    </submittedName>
</protein>
<dbReference type="InterPro" id="IPR013783">
    <property type="entry name" value="Ig-like_fold"/>
</dbReference>
<feature type="domain" description="PKD" evidence="7">
    <location>
        <begin position="1188"/>
        <end position="1270"/>
    </location>
</feature>
<dbReference type="SUPFAM" id="SSF50969">
    <property type="entry name" value="YVTN repeat-like/Quinoprotein amine dehydrogenase"/>
    <property type="match status" value="1"/>
</dbReference>
<name>A0A1H0IJ10_9ACTN</name>
<dbReference type="RefSeq" id="WP_172832198.1">
    <property type="nucleotide sequence ID" value="NZ_LT629710.1"/>
</dbReference>
<dbReference type="GO" id="GO:0000272">
    <property type="term" value="P:polysaccharide catabolic process"/>
    <property type="evidence" value="ECO:0007669"/>
    <property type="project" value="UniProtKB-KW"/>
</dbReference>
<dbReference type="SMART" id="SM00282">
    <property type="entry name" value="LamG"/>
    <property type="match status" value="2"/>
</dbReference>
<dbReference type="GO" id="GO:0016020">
    <property type="term" value="C:membrane"/>
    <property type="evidence" value="ECO:0007669"/>
    <property type="project" value="TreeGrafter"/>
</dbReference>
<dbReference type="SMART" id="SM00089">
    <property type="entry name" value="PKD"/>
    <property type="match status" value="4"/>
</dbReference>
<dbReference type="Pfam" id="PF13385">
    <property type="entry name" value="Laminin_G_3"/>
    <property type="match status" value="2"/>
</dbReference>
<dbReference type="Gene3D" id="2.60.120.200">
    <property type="match status" value="2"/>
</dbReference>
<dbReference type="InterPro" id="IPR036116">
    <property type="entry name" value="FN3_sf"/>
</dbReference>
<dbReference type="PROSITE" id="PS50093">
    <property type="entry name" value="PKD"/>
    <property type="match status" value="4"/>
</dbReference>
<dbReference type="InterPro" id="IPR003961">
    <property type="entry name" value="FN3_dom"/>
</dbReference>
<dbReference type="Pfam" id="PF18911">
    <property type="entry name" value="PKD_4"/>
    <property type="match status" value="4"/>
</dbReference>
<dbReference type="SUPFAM" id="SSF49265">
    <property type="entry name" value="Fibronectin type III"/>
    <property type="match status" value="1"/>
</dbReference>
<proteinExistence type="predicted"/>
<dbReference type="PANTHER" id="PTHR46182">
    <property type="entry name" value="FI19480P1"/>
    <property type="match status" value="1"/>
</dbReference>
<evidence type="ECO:0000259" key="8">
    <source>
        <dbReference type="PROSITE" id="PS50853"/>
    </source>
</evidence>
<keyword evidence="5" id="KW-0378">Hydrolase</keyword>
<gene>
    <name evidence="9" type="ORF">SAMN04515671_0526</name>
</gene>
<dbReference type="InterPro" id="IPR011044">
    <property type="entry name" value="Quino_amine_DH_bsu"/>
</dbReference>
<organism evidence="9 10">
    <name type="scientific">Nakamurella panacisegetis</name>
    <dbReference type="NCBI Taxonomy" id="1090615"/>
    <lineage>
        <taxon>Bacteria</taxon>
        <taxon>Bacillati</taxon>
        <taxon>Actinomycetota</taxon>
        <taxon>Actinomycetes</taxon>
        <taxon>Nakamurellales</taxon>
        <taxon>Nakamurellaceae</taxon>
        <taxon>Nakamurella</taxon>
    </lineage>
</organism>
<dbReference type="InterPro" id="IPR035986">
    <property type="entry name" value="PKD_dom_sf"/>
</dbReference>
<evidence type="ECO:0000256" key="6">
    <source>
        <dbReference type="ARBA" id="ARBA00023326"/>
    </source>
</evidence>
<dbReference type="CDD" id="cd00146">
    <property type="entry name" value="PKD"/>
    <property type="match status" value="4"/>
</dbReference>
<evidence type="ECO:0000256" key="3">
    <source>
        <dbReference type="ARBA" id="ARBA00023157"/>
    </source>
</evidence>